<name>M0QMQ8_9ACTN</name>
<dbReference type="Pfam" id="PF13481">
    <property type="entry name" value="AAA_25"/>
    <property type="match status" value="1"/>
</dbReference>
<dbReference type="EMBL" id="BANX01000029">
    <property type="protein sequence ID" value="GAC69930.1"/>
    <property type="molecule type" value="Genomic_DNA"/>
</dbReference>
<keyword evidence="3" id="KW-1185">Reference proteome</keyword>
<dbReference type="Proteomes" id="UP000011666">
    <property type="component" value="Unassembled WGS sequence"/>
</dbReference>
<evidence type="ECO:0000313" key="3">
    <source>
        <dbReference type="Proteomes" id="UP000011666"/>
    </source>
</evidence>
<dbReference type="InterPro" id="IPR015330">
    <property type="entry name" value="DNA_primase/pol_bifunc_N"/>
</dbReference>
<protein>
    <recommendedName>
        <fullName evidence="1">DNA primase/polymerase bifunctional N-terminal domain-containing protein</fullName>
    </recommendedName>
</protein>
<dbReference type="eggNOG" id="COG3598">
    <property type="taxonomic scope" value="Bacteria"/>
</dbReference>
<evidence type="ECO:0000313" key="2">
    <source>
        <dbReference type="EMBL" id="GAC69930.1"/>
    </source>
</evidence>
<dbReference type="InterPro" id="IPR027417">
    <property type="entry name" value="P-loop_NTPase"/>
</dbReference>
<dbReference type="RefSeq" id="WP_007623468.1">
    <property type="nucleotide sequence ID" value="NZ_BANX01000029.1"/>
</dbReference>
<evidence type="ECO:0000259" key="1">
    <source>
        <dbReference type="SMART" id="SM00943"/>
    </source>
</evidence>
<dbReference type="SMART" id="SM00943">
    <property type="entry name" value="Prim-Pol"/>
    <property type="match status" value="1"/>
</dbReference>
<organism evidence="2 3">
    <name type="scientific">Gordonia soli NBRC 108243</name>
    <dbReference type="NCBI Taxonomy" id="1223545"/>
    <lineage>
        <taxon>Bacteria</taxon>
        <taxon>Bacillati</taxon>
        <taxon>Actinomycetota</taxon>
        <taxon>Actinomycetes</taxon>
        <taxon>Mycobacteriales</taxon>
        <taxon>Gordoniaceae</taxon>
        <taxon>Gordonia</taxon>
    </lineage>
</organism>
<dbReference type="eggNOG" id="COG0467">
    <property type="taxonomic scope" value="Bacteria"/>
</dbReference>
<reference evidence="2 3" key="1">
    <citation type="submission" date="2013-01" db="EMBL/GenBank/DDBJ databases">
        <title>Whole genome shotgun sequence of Gordonia soli NBRC 108243.</title>
        <authorList>
            <person name="Isaki-Nakamura S."/>
            <person name="Hosoyama A."/>
            <person name="Tsuchikane K."/>
            <person name="Ando Y."/>
            <person name="Baba S."/>
            <person name="Ohji S."/>
            <person name="Hamada M."/>
            <person name="Tamura T."/>
            <person name="Yamazoe A."/>
            <person name="Yamazaki S."/>
            <person name="Fujita N."/>
        </authorList>
    </citation>
    <scope>NUCLEOTIDE SEQUENCE [LARGE SCALE GENOMIC DNA]</scope>
    <source>
        <strain evidence="2 3">NBRC 108243</strain>
    </source>
</reference>
<proteinExistence type="predicted"/>
<comment type="caution">
    <text evidence="2">The sequence shown here is derived from an EMBL/GenBank/DDBJ whole genome shotgun (WGS) entry which is preliminary data.</text>
</comment>
<dbReference type="Pfam" id="PF09250">
    <property type="entry name" value="Prim-Pol"/>
    <property type="match status" value="1"/>
</dbReference>
<sequence>MENAKTLVQLGWHPIPLGGEGGKVLLVSGVTGHEGVDVTDDETFREWADRWAATDDGLNLATRMPVGVIAIDVDCYDGKPGAQTLAEHEQAWGALPATWSVTARTDGSRKLFFRVPQGWTSRGILGPGVEIVQRHHRYSVAPPSVHAAGLVRAFAPDGHDCGQLPPPEDLPALPEAWRAGLAHDAASARKGSDEDAAEVVGSFRGGAMTPKVQAHLNALLTAVAERSNRFDAMRDAVMGLVRLGAKGERGVDAALRLIEAEYVDAVADKRGGERMARKEFQAAKRGGAQIVAGDPNYRAMDYETGEAFGPEGLWGSGSRWTAVVVDGERLWQRTVESDSQPAIGHGSLTQSLADVVPTKVDWLWWPWIPRGKLTIFEGEPDVGKSTMTLTWASMVTTGGPWPCAIVGGRETHNEKGLNEPGSVVLVGVEDDIADTVVPRLIAAGADRSRIVTMTQPTDDKGAPVPFLIPEDVDRLRRAIDEVDAALVIIDPITAFMSDAVKPGSDTANRKALMTLASVAERTGAAIVLVRHLNKGTGMSAKHRGGGSIAFTALARSALLAAKLPESEDRENADATYGLASIKGNLSRAPQTMGYRLESSRDDPDSPVVLWTGQLDENADQLVGADGAKPDARKAAPARDEAARMIKELLASGPREAKDVRKMVSAETGCSDKTVANAANKLLIVKTPVRGDDGTVSHWTWELPPKTFKAGLSAKSGNKVARNG</sequence>
<dbReference type="Gene3D" id="3.40.50.300">
    <property type="entry name" value="P-loop containing nucleotide triphosphate hydrolases"/>
    <property type="match status" value="1"/>
</dbReference>
<dbReference type="SUPFAM" id="SSF52540">
    <property type="entry name" value="P-loop containing nucleoside triphosphate hydrolases"/>
    <property type="match status" value="1"/>
</dbReference>
<dbReference type="AlphaFoldDB" id="M0QMQ8"/>
<dbReference type="STRING" id="1223545.GS4_29_00290"/>
<feature type="domain" description="DNA primase/polymerase bifunctional N-terminal" evidence="1">
    <location>
        <begin position="4"/>
        <end position="173"/>
    </location>
</feature>
<gene>
    <name evidence="2" type="ORF">GS4_29_00290</name>
</gene>
<accession>M0QMQ8</accession>